<dbReference type="AlphaFoldDB" id="A0AAV9FK33"/>
<organism evidence="1 2">
    <name type="scientific">Acorus calamus</name>
    <name type="common">Sweet flag</name>
    <dbReference type="NCBI Taxonomy" id="4465"/>
    <lineage>
        <taxon>Eukaryota</taxon>
        <taxon>Viridiplantae</taxon>
        <taxon>Streptophyta</taxon>
        <taxon>Embryophyta</taxon>
        <taxon>Tracheophyta</taxon>
        <taxon>Spermatophyta</taxon>
        <taxon>Magnoliopsida</taxon>
        <taxon>Liliopsida</taxon>
        <taxon>Acoraceae</taxon>
        <taxon>Acorus</taxon>
    </lineage>
</organism>
<dbReference type="Proteomes" id="UP001180020">
    <property type="component" value="Unassembled WGS sequence"/>
</dbReference>
<proteinExistence type="predicted"/>
<evidence type="ECO:0000313" key="1">
    <source>
        <dbReference type="EMBL" id="KAK1324833.1"/>
    </source>
</evidence>
<reference evidence="1" key="1">
    <citation type="journal article" date="2023" name="Nat. Commun.">
        <title>Diploid and tetraploid genomes of Acorus and the evolution of monocots.</title>
        <authorList>
            <person name="Ma L."/>
            <person name="Liu K.W."/>
            <person name="Li Z."/>
            <person name="Hsiao Y.Y."/>
            <person name="Qi Y."/>
            <person name="Fu T."/>
            <person name="Tang G.D."/>
            <person name="Zhang D."/>
            <person name="Sun W.H."/>
            <person name="Liu D.K."/>
            <person name="Li Y."/>
            <person name="Chen G.Z."/>
            <person name="Liu X.D."/>
            <person name="Liao X.Y."/>
            <person name="Jiang Y.T."/>
            <person name="Yu X."/>
            <person name="Hao Y."/>
            <person name="Huang J."/>
            <person name="Zhao X.W."/>
            <person name="Ke S."/>
            <person name="Chen Y.Y."/>
            <person name="Wu W.L."/>
            <person name="Hsu J.L."/>
            <person name="Lin Y.F."/>
            <person name="Huang M.D."/>
            <person name="Li C.Y."/>
            <person name="Huang L."/>
            <person name="Wang Z.W."/>
            <person name="Zhao X."/>
            <person name="Zhong W.Y."/>
            <person name="Peng D.H."/>
            <person name="Ahmad S."/>
            <person name="Lan S."/>
            <person name="Zhang J.S."/>
            <person name="Tsai W.C."/>
            <person name="Van de Peer Y."/>
            <person name="Liu Z.J."/>
        </authorList>
    </citation>
    <scope>NUCLEOTIDE SEQUENCE</scope>
    <source>
        <strain evidence="1">CP</strain>
    </source>
</reference>
<sequence>MMFSFQERLQSTTMKSGWIWVGEDCGSHGYRGGRLHRNQIGRKAPIIKDPLLNMASSKDIIMFNASLYIS</sequence>
<dbReference type="EMBL" id="JAUJYO010000001">
    <property type="protein sequence ID" value="KAK1324833.1"/>
    <property type="molecule type" value="Genomic_DNA"/>
</dbReference>
<accession>A0AAV9FK33</accession>
<evidence type="ECO:0000313" key="2">
    <source>
        <dbReference type="Proteomes" id="UP001180020"/>
    </source>
</evidence>
<keyword evidence="2" id="KW-1185">Reference proteome</keyword>
<comment type="caution">
    <text evidence="1">The sequence shown here is derived from an EMBL/GenBank/DDBJ whole genome shotgun (WGS) entry which is preliminary data.</text>
</comment>
<gene>
    <name evidence="1" type="ORF">QJS10_CPA01g01239</name>
</gene>
<name>A0AAV9FK33_ACOCL</name>
<protein>
    <submittedName>
        <fullName evidence="1">Uncharacterized protein</fullName>
    </submittedName>
</protein>
<reference evidence="1" key="2">
    <citation type="submission" date="2023-06" db="EMBL/GenBank/DDBJ databases">
        <authorList>
            <person name="Ma L."/>
            <person name="Liu K.-W."/>
            <person name="Li Z."/>
            <person name="Hsiao Y.-Y."/>
            <person name="Qi Y."/>
            <person name="Fu T."/>
            <person name="Tang G."/>
            <person name="Zhang D."/>
            <person name="Sun W.-H."/>
            <person name="Liu D.-K."/>
            <person name="Li Y."/>
            <person name="Chen G.-Z."/>
            <person name="Liu X.-D."/>
            <person name="Liao X.-Y."/>
            <person name="Jiang Y.-T."/>
            <person name="Yu X."/>
            <person name="Hao Y."/>
            <person name="Huang J."/>
            <person name="Zhao X.-W."/>
            <person name="Ke S."/>
            <person name="Chen Y.-Y."/>
            <person name="Wu W.-L."/>
            <person name="Hsu J.-L."/>
            <person name="Lin Y.-F."/>
            <person name="Huang M.-D."/>
            <person name="Li C.-Y."/>
            <person name="Huang L."/>
            <person name="Wang Z.-W."/>
            <person name="Zhao X."/>
            <person name="Zhong W.-Y."/>
            <person name="Peng D.-H."/>
            <person name="Ahmad S."/>
            <person name="Lan S."/>
            <person name="Zhang J.-S."/>
            <person name="Tsai W.-C."/>
            <person name="Van De Peer Y."/>
            <person name="Liu Z.-J."/>
        </authorList>
    </citation>
    <scope>NUCLEOTIDE SEQUENCE</scope>
    <source>
        <strain evidence="1">CP</strain>
        <tissue evidence="1">Leaves</tissue>
    </source>
</reference>